<dbReference type="AlphaFoldDB" id="A0A0A8X395"/>
<proteinExistence type="predicted"/>
<keyword evidence="2" id="KW-1185">Reference proteome</keyword>
<dbReference type="EMBL" id="BASE01000041">
    <property type="protein sequence ID" value="GAM13744.1"/>
    <property type="molecule type" value="Genomic_DNA"/>
</dbReference>
<accession>A0A0A8X395</accession>
<dbReference type="Proteomes" id="UP000031014">
    <property type="component" value="Unassembled WGS sequence"/>
</dbReference>
<sequence>MQNNLYRDFYKKALMPAGLSDKKAFLDIQPDMLHTHLLIGLQGHPEDGREFYHWNVTIYKSDSSGIYDAGKPVYASTLYDRFDEAVEAARNIEKEILSDQLHAVCQQEKIS</sequence>
<reference evidence="1 2" key="1">
    <citation type="submission" date="2013-06" db="EMBL/GenBank/DDBJ databases">
        <title>Whole genome shotgun sequence of Bacillus selenatarsenatis SF-1.</title>
        <authorList>
            <person name="Kuroda M."/>
            <person name="Sei K."/>
            <person name="Yamashita M."/>
            <person name="Ike M."/>
        </authorList>
    </citation>
    <scope>NUCLEOTIDE SEQUENCE [LARGE SCALE GENOMIC DNA]</scope>
    <source>
        <strain evidence="1 2">SF-1</strain>
    </source>
</reference>
<dbReference type="OrthoDB" id="2988425at2"/>
<evidence type="ECO:0000313" key="1">
    <source>
        <dbReference type="EMBL" id="GAM13744.1"/>
    </source>
</evidence>
<gene>
    <name evidence="1" type="ORF">SAMD00020551_1890</name>
</gene>
<evidence type="ECO:0000313" key="2">
    <source>
        <dbReference type="Proteomes" id="UP000031014"/>
    </source>
</evidence>
<name>A0A0A8X395_MESS1</name>
<comment type="caution">
    <text evidence="1">The sequence shown here is derived from an EMBL/GenBank/DDBJ whole genome shotgun (WGS) entry which is preliminary data.</text>
</comment>
<dbReference type="RefSeq" id="WP_041965570.1">
    <property type="nucleotide sequence ID" value="NZ_BASE01000041.1"/>
</dbReference>
<organism evidence="1 2">
    <name type="scientific">Mesobacillus selenatarsenatis (strain DSM 18680 / JCM 14380 / FERM P-15431 / SF-1)</name>
    <dbReference type="NCBI Taxonomy" id="1321606"/>
    <lineage>
        <taxon>Bacteria</taxon>
        <taxon>Bacillati</taxon>
        <taxon>Bacillota</taxon>
        <taxon>Bacilli</taxon>
        <taxon>Bacillales</taxon>
        <taxon>Bacillaceae</taxon>
        <taxon>Mesobacillus</taxon>
    </lineage>
</organism>
<protein>
    <submittedName>
        <fullName evidence="1">Uncharacterized protein</fullName>
    </submittedName>
</protein>